<keyword evidence="3" id="KW-1185">Reference proteome</keyword>
<keyword evidence="1" id="KW-1133">Transmembrane helix</keyword>
<keyword evidence="1" id="KW-0812">Transmembrane</keyword>
<feature type="transmembrane region" description="Helical" evidence="1">
    <location>
        <begin position="99"/>
        <end position="118"/>
    </location>
</feature>
<dbReference type="OrthoDB" id="2550114at2759"/>
<reference evidence="2" key="1">
    <citation type="submission" date="2020-12" db="EMBL/GenBank/DDBJ databases">
        <title>Metabolic potential, ecology and presence of endohyphal bacteria is reflected in genomic diversity of Mucoromycotina.</title>
        <authorList>
            <person name="Muszewska A."/>
            <person name="Okrasinska A."/>
            <person name="Steczkiewicz K."/>
            <person name="Drgas O."/>
            <person name="Orlowska M."/>
            <person name="Perlinska-Lenart U."/>
            <person name="Aleksandrzak-Piekarczyk T."/>
            <person name="Szatraj K."/>
            <person name="Zielenkiewicz U."/>
            <person name="Pilsyk S."/>
            <person name="Malc E."/>
            <person name="Mieczkowski P."/>
            <person name="Kruszewska J.S."/>
            <person name="Biernat P."/>
            <person name="Pawlowska J."/>
        </authorList>
    </citation>
    <scope>NUCLEOTIDE SEQUENCE</scope>
    <source>
        <strain evidence="2">WA0000051536</strain>
    </source>
</reference>
<accession>A0A8H7QBM2</accession>
<feature type="transmembrane region" description="Helical" evidence="1">
    <location>
        <begin position="130"/>
        <end position="150"/>
    </location>
</feature>
<sequence length="182" mass="19521">MSFFPKDIFSVAAAGYLTMLALPQLAFPEMALGTWGPEARSESQTATEEVLASTGTLPVRNETPYFENPILLYISCALTICLLPKVTADGRKPATQRPVMVIASIYFAIQAAFGMTTANNPPLGGKGHQFTAAALINGGIAMFGFACLLFNTDHHKLNENADRTKPAVGGYPFKSVESEKSK</sequence>
<protein>
    <submittedName>
        <fullName evidence="2">Uncharacterized protein</fullName>
    </submittedName>
</protein>
<evidence type="ECO:0000313" key="2">
    <source>
        <dbReference type="EMBL" id="KAG2189507.1"/>
    </source>
</evidence>
<name>A0A8H7QBM2_9FUNG</name>
<feature type="transmembrane region" description="Helical" evidence="1">
    <location>
        <begin position="70"/>
        <end position="87"/>
    </location>
</feature>
<proteinExistence type="predicted"/>
<dbReference type="EMBL" id="JAEPRA010000001">
    <property type="protein sequence ID" value="KAG2189507.1"/>
    <property type="molecule type" value="Genomic_DNA"/>
</dbReference>
<keyword evidence="1" id="KW-0472">Membrane</keyword>
<evidence type="ECO:0000256" key="1">
    <source>
        <dbReference type="SAM" id="Phobius"/>
    </source>
</evidence>
<comment type="caution">
    <text evidence="2">The sequence shown here is derived from an EMBL/GenBank/DDBJ whole genome shotgun (WGS) entry which is preliminary data.</text>
</comment>
<organism evidence="2 3">
    <name type="scientific">Umbelopsis vinacea</name>
    <dbReference type="NCBI Taxonomy" id="44442"/>
    <lineage>
        <taxon>Eukaryota</taxon>
        <taxon>Fungi</taxon>
        <taxon>Fungi incertae sedis</taxon>
        <taxon>Mucoromycota</taxon>
        <taxon>Mucoromycotina</taxon>
        <taxon>Umbelopsidomycetes</taxon>
        <taxon>Umbelopsidales</taxon>
        <taxon>Umbelopsidaceae</taxon>
        <taxon>Umbelopsis</taxon>
    </lineage>
</organism>
<dbReference type="Proteomes" id="UP000612746">
    <property type="component" value="Unassembled WGS sequence"/>
</dbReference>
<dbReference type="AlphaFoldDB" id="A0A8H7QBM2"/>
<evidence type="ECO:0000313" key="3">
    <source>
        <dbReference type="Proteomes" id="UP000612746"/>
    </source>
</evidence>
<gene>
    <name evidence="2" type="ORF">INT44_004649</name>
</gene>